<keyword evidence="5" id="KW-0812">Transmembrane</keyword>
<evidence type="ECO:0000313" key="15">
    <source>
        <dbReference type="EMBL" id="MBK1712484.1"/>
    </source>
</evidence>
<evidence type="ECO:0000256" key="8">
    <source>
        <dbReference type="ARBA" id="ARBA00022968"/>
    </source>
</evidence>
<keyword evidence="9" id="KW-1133">Transmembrane helix</keyword>
<accession>A0ABS1DS91</accession>
<evidence type="ECO:0000256" key="6">
    <source>
        <dbReference type="ARBA" id="ARBA00022723"/>
    </source>
</evidence>
<organism evidence="15 16">
    <name type="scientific">Rubrivivax gelatinosus</name>
    <name type="common">Rhodocyclus gelatinosus</name>
    <name type="synonym">Rhodopseudomonas gelatinosa</name>
    <dbReference type="NCBI Taxonomy" id="28068"/>
    <lineage>
        <taxon>Bacteria</taxon>
        <taxon>Pseudomonadati</taxon>
        <taxon>Pseudomonadota</taxon>
        <taxon>Betaproteobacteria</taxon>
        <taxon>Burkholderiales</taxon>
        <taxon>Sphaerotilaceae</taxon>
        <taxon>Rubrivivax</taxon>
    </lineage>
</organism>
<keyword evidence="3" id="KW-0328">Glycosyltransferase</keyword>
<name>A0ABS1DS91_RUBGE</name>
<keyword evidence="11" id="KW-0472">Membrane</keyword>
<evidence type="ECO:0000256" key="12">
    <source>
        <dbReference type="ARBA" id="ARBA00023157"/>
    </source>
</evidence>
<evidence type="ECO:0000256" key="1">
    <source>
        <dbReference type="ARBA" id="ARBA00004323"/>
    </source>
</evidence>
<evidence type="ECO:0000256" key="9">
    <source>
        <dbReference type="ARBA" id="ARBA00022989"/>
    </source>
</evidence>
<keyword evidence="8" id="KW-0735">Signal-anchor</keyword>
<evidence type="ECO:0000256" key="10">
    <source>
        <dbReference type="ARBA" id="ARBA00023034"/>
    </source>
</evidence>
<comment type="subcellular location">
    <subcellularLocation>
        <location evidence="2">Endoplasmic reticulum membrane</location>
        <topology evidence="2">Single-pass type II membrane protein</topology>
    </subcellularLocation>
    <subcellularLocation>
        <location evidence="1">Golgi apparatus membrane</location>
        <topology evidence="1">Single-pass type II membrane protein</topology>
    </subcellularLocation>
</comment>
<dbReference type="Pfam" id="PF02485">
    <property type="entry name" value="Branch"/>
    <property type="match status" value="1"/>
</dbReference>
<comment type="caution">
    <text evidence="15">The sequence shown here is derived from an EMBL/GenBank/DDBJ whole genome shotgun (WGS) entry which is preliminary data.</text>
</comment>
<proteinExistence type="predicted"/>
<sequence length="287" mass="32700">MRPSARTSGGTAVKIAFLVQAHTNVAQLALLARALHSARSEVWLHLDAKCSEDPSPLLADAQLVPRIPVYHAGFSQVRATLILLRAAFERGYDHYFLLSGQCFPIKPLDWLFERLDPGHDRLNCYPLPRDILAKRLDRLERFYFERHADSLLHRLGNKIAWRLPKRNFVKGLSLWPYGGSNWWCLRHSTVAYVLRYADTNPGFSRFLSTTLCSDEVFFQSIVSNMAIEHELRPALFCADFDPSTHRPRVYTRADIPLLDAREVFVARKMDLAVDAGLLEHYAGVARG</sequence>
<evidence type="ECO:0000256" key="7">
    <source>
        <dbReference type="ARBA" id="ARBA00022824"/>
    </source>
</evidence>
<evidence type="ECO:0000256" key="13">
    <source>
        <dbReference type="ARBA" id="ARBA00023180"/>
    </source>
</evidence>
<evidence type="ECO:0000256" key="14">
    <source>
        <dbReference type="ARBA" id="ARBA00042865"/>
    </source>
</evidence>
<dbReference type="InterPro" id="IPR043538">
    <property type="entry name" value="XYLT"/>
</dbReference>
<keyword evidence="4" id="KW-0808">Transferase</keyword>
<evidence type="ECO:0000256" key="3">
    <source>
        <dbReference type="ARBA" id="ARBA00022676"/>
    </source>
</evidence>
<evidence type="ECO:0000256" key="2">
    <source>
        <dbReference type="ARBA" id="ARBA00004648"/>
    </source>
</evidence>
<evidence type="ECO:0000313" key="16">
    <source>
        <dbReference type="Proteomes" id="UP001041814"/>
    </source>
</evidence>
<keyword evidence="6" id="KW-0479">Metal-binding</keyword>
<protein>
    <recommendedName>
        <fullName evidence="14">Peptide O-xylosyltransferase</fullName>
    </recommendedName>
</protein>
<keyword evidence="16" id="KW-1185">Reference proteome</keyword>
<keyword evidence="12" id="KW-1015">Disulfide bond</keyword>
<dbReference type="Proteomes" id="UP001041814">
    <property type="component" value="Unassembled WGS sequence"/>
</dbReference>
<dbReference type="InterPro" id="IPR003406">
    <property type="entry name" value="Glyco_trans_14"/>
</dbReference>
<keyword evidence="13" id="KW-0325">Glycoprotein</keyword>
<dbReference type="PANTHER" id="PTHR46025">
    <property type="entry name" value="XYLOSYLTRANSFERASE OXT"/>
    <property type="match status" value="1"/>
</dbReference>
<dbReference type="PANTHER" id="PTHR46025:SF3">
    <property type="entry name" value="XYLOSYLTRANSFERASE OXT"/>
    <property type="match status" value="1"/>
</dbReference>
<keyword evidence="10" id="KW-0333">Golgi apparatus</keyword>
<reference evidence="15" key="1">
    <citation type="submission" date="2017-08" db="EMBL/GenBank/DDBJ databases">
        <authorList>
            <person name="Imhoff J.F."/>
            <person name="Rahn T."/>
            <person name="Kuenzel S."/>
            <person name="Neulinger S.C."/>
        </authorList>
    </citation>
    <scope>NUCLEOTIDE SEQUENCE</scope>
    <source>
        <strain evidence="15">IM 151</strain>
    </source>
</reference>
<evidence type="ECO:0000256" key="4">
    <source>
        <dbReference type="ARBA" id="ARBA00022679"/>
    </source>
</evidence>
<evidence type="ECO:0000256" key="5">
    <source>
        <dbReference type="ARBA" id="ARBA00022692"/>
    </source>
</evidence>
<evidence type="ECO:0000256" key="11">
    <source>
        <dbReference type="ARBA" id="ARBA00023136"/>
    </source>
</evidence>
<gene>
    <name evidence="15" type="ORF">CKO43_06780</name>
</gene>
<reference evidence="15" key="2">
    <citation type="journal article" date="2020" name="Microorganisms">
        <title>Osmotic Adaptation and Compatible Solute Biosynthesis of Phototrophic Bacteria as Revealed from Genome Analyses.</title>
        <authorList>
            <person name="Imhoff J.F."/>
            <person name="Rahn T."/>
            <person name="Kunzel S."/>
            <person name="Keller A."/>
            <person name="Neulinger S.C."/>
        </authorList>
    </citation>
    <scope>NUCLEOTIDE SEQUENCE</scope>
    <source>
        <strain evidence="15">IM 151</strain>
    </source>
</reference>
<dbReference type="EMBL" id="NRRU01000019">
    <property type="protein sequence ID" value="MBK1712484.1"/>
    <property type="molecule type" value="Genomic_DNA"/>
</dbReference>
<keyword evidence="7" id="KW-0256">Endoplasmic reticulum</keyword>